<evidence type="ECO:0000259" key="1">
    <source>
        <dbReference type="PROSITE" id="PS50826"/>
    </source>
</evidence>
<dbReference type="AlphaFoldDB" id="A0A0P7TW98"/>
<proteinExistence type="predicted"/>
<dbReference type="GO" id="GO:0005764">
    <property type="term" value="C:lysosome"/>
    <property type="evidence" value="ECO:0007669"/>
    <property type="project" value="TreeGrafter"/>
</dbReference>
<dbReference type="Proteomes" id="UP000034805">
    <property type="component" value="Unassembled WGS sequence"/>
</dbReference>
<organism evidence="2 3">
    <name type="scientific">Scleropages formosus</name>
    <name type="common">Asian bonytongue</name>
    <name type="synonym">Osteoglossum formosum</name>
    <dbReference type="NCBI Taxonomy" id="113540"/>
    <lineage>
        <taxon>Eukaryota</taxon>
        <taxon>Metazoa</taxon>
        <taxon>Chordata</taxon>
        <taxon>Craniata</taxon>
        <taxon>Vertebrata</taxon>
        <taxon>Euteleostomi</taxon>
        <taxon>Actinopterygii</taxon>
        <taxon>Neopterygii</taxon>
        <taxon>Teleostei</taxon>
        <taxon>Osteoglossocephala</taxon>
        <taxon>Osteoglossomorpha</taxon>
        <taxon>Osteoglossiformes</taxon>
        <taxon>Osteoglossidae</taxon>
        <taxon>Scleropages</taxon>
    </lineage>
</organism>
<protein>
    <recommendedName>
        <fullName evidence="1">RUN domain-containing protein</fullName>
    </recommendedName>
</protein>
<comment type="caution">
    <text evidence="2">The sequence shown here is derived from an EMBL/GenBank/DDBJ whole genome shotgun (WGS) entry which is preliminary data.</text>
</comment>
<dbReference type="InterPro" id="IPR037213">
    <property type="entry name" value="Run_dom_sf"/>
</dbReference>
<dbReference type="Gene3D" id="1.20.58.900">
    <property type="match status" value="1"/>
</dbReference>
<dbReference type="SUPFAM" id="SSF140741">
    <property type="entry name" value="RUN domain-like"/>
    <property type="match status" value="1"/>
</dbReference>
<reference evidence="2 3" key="1">
    <citation type="submission" date="2015-08" db="EMBL/GenBank/DDBJ databases">
        <title>The genome of the Asian arowana (Scleropages formosus).</title>
        <authorList>
            <person name="Tan M.H."/>
            <person name="Gan H.M."/>
            <person name="Croft L.J."/>
            <person name="Austin C.M."/>
        </authorList>
    </citation>
    <scope>NUCLEOTIDE SEQUENCE [LARGE SCALE GENOMIC DNA]</scope>
    <source>
        <strain evidence="2">Aro1</strain>
    </source>
</reference>
<feature type="non-terminal residue" evidence="2">
    <location>
        <position position="1"/>
    </location>
</feature>
<dbReference type="PANTHER" id="PTHR46753:SF2">
    <property type="entry name" value="FYVE AND COILED-COIL DOMAIN-CONTAINING PROTEIN 1"/>
    <property type="match status" value="1"/>
</dbReference>
<dbReference type="PANTHER" id="PTHR46753">
    <property type="entry name" value="FYVE AND COILED-COIL DOMAIN-CONTAINING PROTEIN 1"/>
    <property type="match status" value="1"/>
</dbReference>
<dbReference type="GO" id="GO:0005776">
    <property type="term" value="C:autophagosome"/>
    <property type="evidence" value="ECO:0007669"/>
    <property type="project" value="TreeGrafter"/>
</dbReference>
<accession>A0A0P7TW98</accession>
<dbReference type="GO" id="GO:0072383">
    <property type="term" value="P:plus-end-directed vesicle transport along microtubule"/>
    <property type="evidence" value="ECO:0007669"/>
    <property type="project" value="TreeGrafter"/>
</dbReference>
<feature type="non-terminal residue" evidence="2">
    <location>
        <position position="154"/>
    </location>
</feature>
<evidence type="ECO:0000313" key="3">
    <source>
        <dbReference type="Proteomes" id="UP000034805"/>
    </source>
</evidence>
<name>A0A0P7TW98_SCLFO</name>
<sequence length="154" mass="18256">FDQKEKKTLLGTRKDYWDYFCDCLAKIKGANDGIRYVKSIPVLKTSLGKGRAFIRYSLVHQRLADTLQQCLMNERVTSEWYYARSPFLKSHLNVDIISHLYELNEVQFDVASMGYDLDSAWPTFARYTHKFNSVKHWHRPFCWEKPSHESLKKI</sequence>
<dbReference type="GO" id="GO:0005770">
    <property type="term" value="C:late endosome"/>
    <property type="evidence" value="ECO:0007669"/>
    <property type="project" value="TreeGrafter"/>
</dbReference>
<dbReference type="EMBL" id="JARO02014857">
    <property type="protein sequence ID" value="KPP58030.1"/>
    <property type="molecule type" value="Genomic_DNA"/>
</dbReference>
<gene>
    <name evidence="2" type="ORF">Z043_124187</name>
</gene>
<dbReference type="InterPro" id="IPR004012">
    <property type="entry name" value="Run_dom"/>
</dbReference>
<dbReference type="GO" id="GO:1901098">
    <property type="term" value="P:positive regulation of autophagosome maturation"/>
    <property type="evidence" value="ECO:0007669"/>
    <property type="project" value="TreeGrafter"/>
</dbReference>
<dbReference type="Pfam" id="PF02759">
    <property type="entry name" value="RUN"/>
    <property type="match status" value="1"/>
</dbReference>
<feature type="domain" description="RUN" evidence="1">
    <location>
        <begin position="1"/>
        <end position="115"/>
    </location>
</feature>
<evidence type="ECO:0000313" key="2">
    <source>
        <dbReference type="EMBL" id="KPP58030.1"/>
    </source>
</evidence>
<dbReference type="PROSITE" id="PS50826">
    <property type="entry name" value="RUN"/>
    <property type="match status" value="1"/>
</dbReference>